<dbReference type="EMBL" id="CAJOBI010127097">
    <property type="protein sequence ID" value="CAF4706488.1"/>
    <property type="molecule type" value="Genomic_DNA"/>
</dbReference>
<evidence type="ECO:0000313" key="3">
    <source>
        <dbReference type="EMBL" id="CAF4706488.1"/>
    </source>
</evidence>
<sequence length="61" mass="6864">SFTPYHHHHPHRTNPNKTANQTNTLRRLFQPIDVKPVTSNDILDATSSKDSNTNIGQELTG</sequence>
<feature type="non-terminal residue" evidence="3">
    <location>
        <position position="61"/>
    </location>
</feature>
<feature type="region of interest" description="Disordered" evidence="1">
    <location>
        <begin position="1"/>
        <end position="23"/>
    </location>
</feature>
<feature type="region of interest" description="Disordered" evidence="1">
    <location>
        <begin position="40"/>
        <end position="61"/>
    </location>
</feature>
<protein>
    <submittedName>
        <fullName evidence="3">Uncharacterized protein</fullName>
    </submittedName>
</protein>
<accession>A0A8S3A748</accession>
<dbReference type="Proteomes" id="UP000676336">
    <property type="component" value="Unassembled WGS sequence"/>
</dbReference>
<dbReference type="AlphaFoldDB" id="A0A8S3A748"/>
<feature type="non-terminal residue" evidence="3">
    <location>
        <position position="1"/>
    </location>
</feature>
<feature type="compositionally biased region" description="Basic residues" evidence="1">
    <location>
        <begin position="1"/>
        <end position="14"/>
    </location>
</feature>
<organism evidence="3 4">
    <name type="scientific">Rotaria magnacalcarata</name>
    <dbReference type="NCBI Taxonomy" id="392030"/>
    <lineage>
        <taxon>Eukaryota</taxon>
        <taxon>Metazoa</taxon>
        <taxon>Spiralia</taxon>
        <taxon>Gnathifera</taxon>
        <taxon>Rotifera</taxon>
        <taxon>Eurotatoria</taxon>
        <taxon>Bdelloidea</taxon>
        <taxon>Philodinida</taxon>
        <taxon>Philodinidae</taxon>
        <taxon>Rotaria</taxon>
    </lineage>
</organism>
<proteinExistence type="predicted"/>
<comment type="caution">
    <text evidence="3">The sequence shown here is derived from an EMBL/GenBank/DDBJ whole genome shotgun (WGS) entry which is preliminary data.</text>
</comment>
<gene>
    <name evidence="2" type="ORF">BYL167_LOCUS33414</name>
    <name evidence="3" type="ORF">SMN809_LOCUS43259</name>
</gene>
<name>A0A8S3A748_9BILA</name>
<reference evidence="3" key="1">
    <citation type="submission" date="2021-02" db="EMBL/GenBank/DDBJ databases">
        <authorList>
            <person name="Nowell W R."/>
        </authorList>
    </citation>
    <scope>NUCLEOTIDE SEQUENCE</scope>
</reference>
<evidence type="ECO:0000313" key="4">
    <source>
        <dbReference type="Proteomes" id="UP000676336"/>
    </source>
</evidence>
<dbReference type="EMBL" id="CAJOBH010064842">
    <property type="protein sequence ID" value="CAF4443182.1"/>
    <property type="molecule type" value="Genomic_DNA"/>
</dbReference>
<dbReference type="Proteomes" id="UP000681967">
    <property type="component" value="Unassembled WGS sequence"/>
</dbReference>
<evidence type="ECO:0000256" key="1">
    <source>
        <dbReference type="SAM" id="MobiDB-lite"/>
    </source>
</evidence>
<evidence type="ECO:0000313" key="2">
    <source>
        <dbReference type="EMBL" id="CAF4443182.1"/>
    </source>
</evidence>